<evidence type="ECO:0000313" key="2">
    <source>
        <dbReference type="Proteomes" id="UP000736672"/>
    </source>
</evidence>
<proteinExistence type="predicted"/>
<dbReference type="OrthoDB" id="5106671at2759"/>
<comment type="caution">
    <text evidence="1">The sequence shown here is derived from an EMBL/GenBank/DDBJ whole genome shotgun (WGS) entry which is preliminary data.</text>
</comment>
<accession>A0A9P9H4W0</accession>
<reference evidence="1" key="1">
    <citation type="journal article" date="2021" name="Nat. Commun.">
        <title>Genetic determinants of endophytism in the Arabidopsis root mycobiome.</title>
        <authorList>
            <person name="Mesny F."/>
            <person name="Miyauchi S."/>
            <person name="Thiergart T."/>
            <person name="Pickel B."/>
            <person name="Atanasova L."/>
            <person name="Karlsson M."/>
            <person name="Huettel B."/>
            <person name="Barry K.W."/>
            <person name="Haridas S."/>
            <person name="Chen C."/>
            <person name="Bauer D."/>
            <person name="Andreopoulos W."/>
            <person name="Pangilinan J."/>
            <person name="LaButti K."/>
            <person name="Riley R."/>
            <person name="Lipzen A."/>
            <person name="Clum A."/>
            <person name="Drula E."/>
            <person name="Henrissat B."/>
            <person name="Kohler A."/>
            <person name="Grigoriev I.V."/>
            <person name="Martin F.M."/>
            <person name="Hacquard S."/>
        </authorList>
    </citation>
    <scope>NUCLEOTIDE SEQUENCE</scope>
    <source>
        <strain evidence="1">FSSC 5 MPI-SDFR-AT-0091</strain>
    </source>
</reference>
<keyword evidence="2" id="KW-1185">Reference proteome</keyword>
<evidence type="ECO:0000313" key="1">
    <source>
        <dbReference type="EMBL" id="KAH7250701.1"/>
    </source>
</evidence>
<dbReference type="AlphaFoldDB" id="A0A9P9H4W0"/>
<feature type="non-terminal residue" evidence="1">
    <location>
        <position position="98"/>
    </location>
</feature>
<organism evidence="1 2">
    <name type="scientific">Fusarium solani</name>
    <name type="common">Filamentous fungus</name>
    <dbReference type="NCBI Taxonomy" id="169388"/>
    <lineage>
        <taxon>Eukaryota</taxon>
        <taxon>Fungi</taxon>
        <taxon>Dikarya</taxon>
        <taxon>Ascomycota</taxon>
        <taxon>Pezizomycotina</taxon>
        <taxon>Sordariomycetes</taxon>
        <taxon>Hypocreomycetidae</taxon>
        <taxon>Hypocreales</taxon>
        <taxon>Nectriaceae</taxon>
        <taxon>Fusarium</taxon>
        <taxon>Fusarium solani species complex</taxon>
    </lineage>
</organism>
<gene>
    <name evidence="1" type="ORF">B0J15DRAFT_496715</name>
</gene>
<dbReference type="Proteomes" id="UP000736672">
    <property type="component" value="Unassembled WGS sequence"/>
</dbReference>
<name>A0A9P9H4W0_FUSSL</name>
<sequence>MKHSVPPVSLEVFIIYYPHWLRFHEVYKLSRYTHPHRFIQDAYRLDQKRAGPPSAELRIQGNLVDAQRIKALVQTMRSKTPSFSPGLGIPTIQVERAV</sequence>
<protein>
    <submittedName>
        <fullName evidence="1">Uncharacterized protein</fullName>
    </submittedName>
</protein>
<dbReference type="EMBL" id="JAGTJS010000012">
    <property type="protein sequence ID" value="KAH7250701.1"/>
    <property type="molecule type" value="Genomic_DNA"/>
</dbReference>